<proteinExistence type="predicted"/>
<feature type="transmembrane region" description="Helical" evidence="1">
    <location>
        <begin position="27"/>
        <end position="48"/>
    </location>
</feature>
<dbReference type="AlphaFoldDB" id="A0A3N2DB15"/>
<dbReference type="RefSeq" id="WP_123739106.1">
    <property type="nucleotide sequence ID" value="NZ_CALFQU010000010.1"/>
</dbReference>
<evidence type="ECO:0000313" key="2">
    <source>
        <dbReference type="EMBL" id="ROR97000.1"/>
    </source>
</evidence>
<keyword evidence="1" id="KW-1133">Transmembrane helix</keyword>
<protein>
    <submittedName>
        <fullName evidence="2">Uncharacterized protein DUF624</fullName>
    </submittedName>
</protein>
<name>A0A3N2DB15_9MICO</name>
<dbReference type="OrthoDB" id="4211860at2"/>
<feature type="transmembrane region" description="Helical" evidence="1">
    <location>
        <begin position="134"/>
        <end position="158"/>
    </location>
</feature>
<sequence>MTVRVDGADEVGRGPLSTAALAVYRALVLEVLLLLTLAPTIVVWTLLVPDPTNVWLYALSGLAIGPALSAGLYASRAWALERDQRPAAAFWRGYVRGFWPVLRWWTPALALAAILVLDVAFADHVPGGAALRPAAVLLLAVLTVVAGHLLVVTTFFSFRTLDAARIALYCLGRCPTASLGVLALVVAGVGLAVLGGDVLALLLLFAFVRLAHLNARSVLTLVTETFTRHA</sequence>
<keyword evidence="1" id="KW-0812">Transmembrane</keyword>
<keyword evidence="1" id="KW-0472">Membrane</keyword>
<dbReference type="Proteomes" id="UP000275356">
    <property type="component" value="Unassembled WGS sequence"/>
</dbReference>
<evidence type="ECO:0000313" key="3">
    <source>
        <dbReference type="Proteomes" id="UP000275356"/>
    </source>
</evidence>
<evidence type="ECO:0000256" key="1">
    <source>
        <dbReference type="SAM" id="Phobius"/>
    </source>
</evidence>
<accession>A0A3N2DB15</accession>
<feature type="transmembrane region" description="Helical" evidence="1">
    <location>
        <begin position="101"/>
        <end position="122"/>
    </location>
</feature>
<dbReference type="EMBL" id="RKHQ01000001">
    <property type="protein sequence ID" value="ROR97000.1"/>
    <property type="molecule type" value="Genomic_DNA"/>
</dbReference>
<gene>
    <name evidence="2" type="ORF">EDD28_1593</name>
</gene>
<organism evidence="2 3">
    <name type="scientific">Salana multivorans</name>
    <dbReference type="NCBI Taxonomy" id="120377"/>
    <lineage>
        <taxon>Bacteria</taxon>
        <taxon>Bacillati</taxon>
        <taxon>Actinomycetota</taxon>
        <taxon>Actinomycetes</taxon>
        <taxon>Micrococcales</taxon>
        <taxon>Beutenbergiaceae</taxon>
        <taxon>Salana</taxon>
    </lineage>
</organism>
<feature type="transmembrane region" description="Helical" evidence="1">
    <location>
        <begin position="54"/>
        <end position="75"/>
    </location>
</feature>
<feature type="transmembrane region" description="Helical" evidence="1">
    <location>
        <begin position="179"/>
        <end position="208"/>
    </location>
</feature>
<comment type="caution">
    <text evidence="2">The sequence shown here is derived from an EMBL/GenBank/DDBJ whole genome shotgun (WGS) entry which is preliminary data.</text>
</comment>
<reference evidence="2 3" key="1">
    <citation type="submission" date="2018-11" db="EMBL/GenBank/DDBJ databases">
        <title>Sequencing the genomes of 1000 actinobacteria strains.</title>
        <authorList>
            <person name="Klenk H.-P."/>
        </authorList>
    </citation>
    <scope>NUCLEOTIDE SEQUENCE [LARGE SCALE GENOMIC DNA]</scope>
    <source>
        <strain evidence="2 3">DSM 13521</strain>
    </source>
</reference>
<keyword evidence="3" id="KW-1185">Reference proteome</keyword>